<accession>A0A7W7MZF8</accession>
<reference evidence="4 7" key="1">
    <citation type="journal article" date="2019" name="Int. J. Syst. Evol. Microbiol.">
        <title>The Global Catalogue of Microorganisms (GCM) 10K type strain sequencing project: providing services to taxonomists for standard genome sequencing and annotation.</title>
        <authorList>
            <consortium name="The Broad Institute Genomics Platform"/>
            <consortium name="The Broad Institute Genome Sequencing Center for Infectious Disease"/>
            <person name="Wu L."/>
            <person name="Ma J."/>
        </authorList>
    </citation>
    <scope>NUCLEOTIDE SEQUENCE [LARGE SCALE GENOMIC DNA]</scope>
    <source>
        <strain evidence="4 7">JCM 10667</strain>
    </source>
</reference>
<dbReference type="EMBL" id="BAAAHD010000032">
    <property type="protein sequence ID" value="GAA0571384.1"/>
    <property type="molecule type" value="Genomic_DNA"/>
</dbReference>
<reference evidence="4" key="3">
    <citation type="submission" date="2023-12" db="EMBL/GenBank/DDBJ databases">
        <authorList>
            <person name="Sun Q."/>
            <person name="Inoue M."/>
        </authorList>
    </citation>
    <scope>NUCLEOTIDE SEQUENCE</scope>
    <source>
        <strain evidence="4">JCM 10667</strain>
    </source>
</reference>
<dbReference type="Proteomes" id="UP000549343">
    <property type="component" value="Unassembled WGS sequence"/>
</dbReference>
<dbReference type="RefSeq" id="WP_221480776.1">
    <property type="nucleotide sequence ID" value="NZ_BAAAHD010000032.1"/>
</dbReference>
<dbReference type="EMBL" id="JACHMV010000001">
    <property type="protein sequence ID" value="MBB4776014.1"/>
    <property type="molecule type" value="Genomic_DNA"/>
</dbReference>
<keyword evidence="7" id="KW-1185">Reference proteome</keyword>
<dbReference type="InterPro" id="IPR050741">
    <property type="entry name" value="Acyl-CoA_dehydrogenase"/>
</dbReference>
<evidence type="ECO:0000313" key="4">
    <source>
        <dbReference type="EMBL" id="GAA0571384.1"/>
    </source>
</evidence>
<dbReference type="GO" id="GO:0033539">
    <property type="term" value="P:fatty acid beta-oxidation using acyl-CoA dehydrogenase"/>
    <property type="evidence" value="ECO:0007669"/>
    <property type="project" value="TreeGrafter"/>
</dbReference>
<evidence type="ECO:0000313" key="5">
    <source>
        <dbReference type="EMBL" id="MBB4776014.1"/>
    </source>
</evidence>
<dbReference type="InterPro" id="IPR009075">
    <property type="entry name" value="AcylCo_DH/oxidase_C"/>
</dbReference>
<comment type="caution">
    <text evidence="5">The sequence shown here is derived from an EMBL/GenBank/DDBJ whole genome shotgun (WGS) entry which is preliminary data.</text>
</comment>
<evidence type="ECO:0000256" key="2">
    <source>
        <dbReference type="ARBA" id="ARBA00023002"/>
    </source>
</evidence>
<protein>
    <submittedName>
        <fullName evidence="4">Acyl-CoA dehydrogenase family protein</fullName>
    </submittedName>
</protein>
<dbReference type="GO" id="GO:0003995">
    <property type="term" value="F:acyl-CoA dehydrogenase activity"/>
    <property type="evidence" value="ECO:0007669"/>
    <property type="project" value="TreeGrafter"/>
</dbReference>
<dbReference type="GO" id="GO:0005737">
    <property type="term" value="C:cytoplasm"/>
    <property type="evidence" value="ECO:0007669"/>
    <property type="project" value="TreeGrafter"/>
</dbReference>
<name>A0A7W7MZF8_9ACTN</name>
<organism evidence="5 6">
    <name type="scientific">Actinomadura livida</name>
    <dbReference type="NCBI Taxonomy" id="79909"/>
    <lineage>
        <taxon>Bacteria</taxon>
        <taxon>Bacillati</taxon>
        <taxon>Actinomycetota</taxon>
        <taxon>Actinomycetes</taxon>
        <taxon>Streptosporangiales</taxon>
        <taxon>Thermomonosporaceae</taxon>
        <taxon>Actinomadura</taxon>
    </lineage>
</organism>
<keyword evidence="1" id="KW-0285">Flavoprotein</keyword>
<sequence length="325" mass="33655">MIDAETAELLAHSLRRAFEKGGAASADAALDEVGWCEALAAEGISVVPLLFAEQGAANAASGALDDLMTAMLGVPPGRGTAFVLPEFGGGVMPGSVRNGDLAVRGLGTARMAAAEHAVVVTEEHRAAVVETASLRIRPVEGIDPRLGLAKVEGAGLPAAGARATDAGWTEALAAGRLALASEAAGASRTMLRLAREHAVTRVQFGRPIGSFQAVRHRLAECLVAIEGAEAALAAAVEMADGEWPARVPPVPAAIAKALAGRHARTVARHCQQVLAGVGFTDEHDFHHHFRRVLALDGLLGDARTLTRELGAELLRTRRLPAVPPL</sequence>
<proteinExistence type="predicted"/>
<evidence type="ECO:0000313" key="6">
    <source>
        <dbReference type="Proteomes" id="UP000549343"/>
    </source>
</evidence>
<dbReference type="Proteomes" id="UP001501427">
    <property type="component" value="Unassembled WGS sequence"/>
</dbReference>
<evidence type="ECO:0000256" key="1">
    <source>
        <dbReference type="ARBA" id="ARBA00022630"/>
    </source>
</evidence>
<evidence type="ECO:0000313" key="7">
    <source>
        <dbReference type="Proteomes" id="UP001501427"/>
    </source>
</evidence>
<dbReference type="InterPro" id="IPR036250">
    <property type="entry name" value="AcylCo_DH-like_C"/>
</dbReference>
<reference evidence="5 6" key="2">
    <citation type="submission" date="2020-08" db="EMBL/GenBank/DDBJ databases">
        <title>Sequencing the genomes of 1000 actinobacteria strains.</title>
        <authorList>
            <person name="Klenk H.-P."/>
        </authorList>
    </citation>
    <scope>NUCLEOTIDE SEQUENCE [LARGE SCALE GENOMIC DNA]</scope>
    <source>
        <strain evidence="5 6">DSM 44772</strain>
    </source>
</reference>
<gene>
    <name evidence="5" type="ORF">F4557_004432</name>
    <name evidence="4" type="ORF">GCM10009546_37690</name>
</gene>
<dbReference type="AlphaFoldDB" id="A0A7W7MZF8"/>
<dbReference type="Gene3D" id="1.20.140.10">
    <property type="entry name" value="Butyryl-CoA Dehydrogenase, subunit A, domain 3"/>
    <property type="match status" value="1"/>
</dbReference>
<evidence type="ECO:0000259" key="3">
    <source>
        <dbReference type="Pfam" id="PF00441"/>
    </source>
</evidence>
<dbReference type="Pfam" id="PF00441">
    <property type="entry name" value="Acyl-CoA_dh_1"/>
    <property type="match status" value="1"/>
</dbReference>
<dbReference type="SUPFAM" id="SSF47203">
    <property type="entry name" value="Acyl-CoA dehydrogenase C-terminal domain-like"/>
    <property type="match status" value="1"/>
</dbReference>
<feature type="domain" description="Acyl-CoA dehydrogenase/oxidase C-terminal" evidence="3">
    <location>
        <begin position="169"/>
        <end position="300"/>
    </location>
</feature>
<keyword evidence="2" id="KW-0560">Oxidoreductase</keyword>
<dbReference type="PANTHER" id="PTHR48083:SF2">
    <property type="entry name" value="MEDIUM-CHAIN SPECIFIC ACYL-COA DEHYDROGENASE, MITOCHONDRIAL"/>
    <property type="match status" value="1"/>
</dbReference>
<dbReference type="PANTHER" id="PTHR48083">
    <property type="entry name" value="MEDIUM-CHAIN SPECIFIC ACYL-COA DEHYDROGENASE, MITOCHONDRIAL-RELATED"/>
    <property type="match status" value="1"/>
</dbReference>